<evidence type="ECO:0000313" key="3">
    <source>
        <dbReference type="Proteomes" id="UP000299102"/>
    </source>
</evidence>
<name>A0A4C1XUM3_EUMVA</name>
<proteinExistence type="predicted"/>
<evidence type="ECO:0000313" key="2">
    <source>
        <dbReference type="EMBL" id="GBP66692.1"/>
    </source>
</evidence>
<gene>
    <name evidence="2" type="ORF">EVAR_79047_1</name>
</gene>
<organism evidence="2 3">
    <name type="scientific">Eumeta variegata</name>
    <name type="common">Bagworm moth</name>
    <name type="synonym">Eumeta japonica</name>
    <dbReference type="NCBI Taxonomy" id="151549"/>
    <lineage>
        <taxon>Eukaryota</taxon>
        <taxon>Metazoa</taxon>
        <taxon>Ecdysozoa</taxon>
        <taxon>Arthropoda</taxon>
        <taxon>Hexapoda</taxon>
        <taxon>Insecta</taxon>
        <taxon>Pterygota</taxon>
        <taxon>Neoptera</taxon>
        <taxon>Endopterygota</taxon>
        <taxon>Lepidoptera</taxon>
        <taxon>Glossata</taxon>
        <taxon>Ditrysia</taxon>
        <taxon>Tineoidea</taxon>
        <taxon>Psychidae</taxon>
        <taxon>Oiketicinae</taxon>
        <taxon>Eumeta</taxon>
    </lineage>
</organism>
<evidence type="ECO:0000256" key="1">
    <source>
        <dbReference type="SAM" id="MobiDB-lite"/>
    </source>
</evidence>
<protein>
    <submittedName>
        <fullName evidence="2">Uncharacterized protein</fullName>
    </submittedName>
</protein>
<keyword evidence="3" id="KW-1185">Reference proteome</keyword>
<feature type="region of interest" description="Disordered" evidence="1">
    <location>
        <begin position="45"/>
        <end position="64"/>
    </location>
</feature>
<sequence length="155" mass="17724">MKRLYEVAPKKSDDLSLTLQQQKENLVPLSTSSWNRFPRHIIIKNRSEAPQPSRGDPASPAISKLRRSRYVPARSGHVVRYIRSAPSMRRTSGSEGRVIFKIRMCGRNRAEKPNDAPKRRGRPDKSALVFGRSSRRPRRINNARPLITRAAAMRL</sequence>
<dbReference type="Proteomes" id="UP000299102">
    <property type="component" value="Unassembled WGS sequence"/>
</dbReference>
<dbReference type="EMBL" id="BGZK01000964">
    <property type="protein sequence ID" value="GBP66692.1"/>
    <property type="molecule type" value="Genomic_DNA"/>
</dbReference>
<comment type="caution">
    <text evidence="2">The sequence shown here is derived from an EMBL/GenBank/DDBJ whole genome shotgun (WGS) entry which is preliminary data.</text>
</comment>
<dbReference type="AlphaFoldDB" id="A0A4C1XUM3"/>
<accession>A0A4C1XUM3</accession>
<reference evidence="2 3" key="1">
    <citation type="journal article" date="2019" name="Commun. Biol.">
        <title>The bagworm genome reveals a unique fibroin gene that provides high tensile strength.</title>
        <authorList>
            <person name="Kono N."/>
            <person name="Nakamura H."/>
            <person name="Ohtoshi R."/>
            <person name="Tomita M."/>
            <person name="Numata K."/>
            <person name="Arakawa K."/>
        </authorList>
    </citation>
    <scope>NUCLEOTIDE SEQUENCE [LARGE SCALE GENOMIC DNA]</scope>
</reference>